<evidence type="ECO:0000256" key="4">
    <source>
        <dbReference type="ARBA" id="ARBA00022729"/>
    </source>
</evidence>
<dbReference type="SMART" id="SM00812">
    <property type="entry name" value="Alpha_L_fucos"/>
    <property type="match status" value="1"/>
</dbReference>
<feature type="domain" description="Glycoside hydrolase family 29 N-terminal" evidence="8">
    <location>
        <begin position="23"/>
        <end position="388"/>
    </location>
</feature>
<evidence type="ECO:0000256" key="3">
    <source>
        <dbReference type="ARBA" id="ARBA00012662"/>
    </source>
</evidence>
<dbReference type="RefSeq" id="WP_129047259.1">
    <property type="nucleotide sequence ID" value="NZ_SDHX01000001.1"/>
</dbReference>
<dbReference type="EC" id="3.2.1.51" evidence="3"/>
<dbReference type="InterPro" id="IPR031919">
    <property type="entry name" value="Fucosidase_C"/>
</dbReference>
<evidence type="ECO:0000313" key="11">
    <source>
        <dbReference type="Proteomes" id="UP000290218"/>
    </source>
</evidence>
<feature type="domain" description="Alpha-L-fucosidase C-terminal" evidence="9">
    <location>
        <begin position="421"/>
        <end position="500"/>
    </location>
</feature>
<dbReference type="SUPFAM" id="SSF51445">
    <property type="entry name" value="(Trans)glycosidases"/>
    <property type="match status" value="1"/>
</dbReference>
<dbReference type="Pfam" id="PF16757">
    <property type="entry name" value="Fucosidase_C"/>
    <property type="match status" value="1"/>
</dbReference>
<evidence type="ECO:0000313" key="10">
    <source>
        <dbReference type="EMBL" id="RXK55893.1"/>
    </source>
</evidence>
<organism evidence="10 11">
    <name type="scientific">Oleiharenicola lentus</name>
    <dbReference type="NCBI Taxonomy" id="2508720"/>
    <lineage>
        <taxon>Bacteria</taxon>
        <taxon>Pseudomonadati</taxon>
        <taxon>Verrucomicrobiota</taxon>
        <taxon>Opitutia</taxon>
        <taxon>Opitutales</taxon>
        <taxon>Opitutaceae</taxon>
        <taxon>Oleiharenicola</taxon>
    </lineage>
</organism>
<keyword evidence="4 7" id="KW-0732">Signal</keyword>
<evidence type="ECO:0000256" key="7">
    <source>
        <dbReference type="SAM" id="SignalP"/>
    </source>
</evidence>
<dbReference type="AlphaFoldDB" id="A0A4Q1CA13"/>
<dbReference type="EMBL" id="SDHX01000001">
    <property type="protein sequence ID" value="RXK55893.1"/>
    <property type="molecule type" value="Genomic_DNA"/>
</dbReference>
<evidence type="ECO:0000259" key="8">
    <source>
        <dbReference type="Pfam" id="PF01120"/>
    </source>
</evidence>
<dbReference type="Gene3D" id="2.60.40.1180">
    <property type="entry name" value="Golgi alpha-mannosidase II"/>
    <property type="match status" value="1"/>
</dbReference>
<evidence type="ECO:0000259" key="9">
    <source>
        <dbReference type="Pfam" id="PF16757"/>
    </source>
</evidence>
<dbReference type="Gene3D" id="3.20.20.80">
    <property type="entry name" value="Glycosidases"/>
    <property type="match status" value="1"/>
</dbReference>
<dbReference type="GO" id="GO:0006004">
    <property type="term" value="P:fucose metabolic process"/>
    <property type="evidence" value="ECO:0007669"/>
    <property type="project" value="InterPro"/>
</dbReference>
<dbReference type="InterPro" id="IPR016286">
    <property type="entry name" value="FUC_metazoa-typ"/>
</dbReference>
<feature type="signal peptide" evidence="7">
    <location>
        <begin position="1"/>
        <end position="25"/>
    </location>
</feature>
<dbReference type="PANTHER" id="PTHR10030:SF37">
    <property type="entry name" value="ALPHA-L-FUCOSIDASE-RELATED"/>
    <property type="match status" value="1"/>
</dbReference>
<dbReference type="GO" id="GO:0005764">
    <property type="term" value="C:lysosome"/>
    <property type="evidence" value="ECO:0007669"/>
    <property type="project" value="TreeGrafter"/>
</dbReference>
<dbReference type="PANTHER" id="PTHR10030">
    <property type="entry name" value="ALPHA-L-FUCOSIDASE"/>
    <property type="match status" value="1"/>
</dbReference>
<evidence type="ECO:0000256" key="6">
    <source>
        <dbReference type="ARBA" id="ARBA00023295"/>
    </source>
</evidence>
<comment type="function">
    <text evidence="1">Alpha-L-fucosidase is responsible for hydrolyzing the alpha-1,6-linked fucose joined to the reducing-end N-acetylglucosamine of the carbohydrate moieties of glycoproteins.</text>
</comment>
<keyword evidence="6" id="KW-0326">Glycosidase</keyword>
<dbReference type="PIRSF" id="PIRSF001092">
    <property type="entry name" value="Alpha-L-fucosidase"/>
    <property type="match status" value="1"/>
</dbReference>
<dbReference type="GO" id="GO:0004560">
    <property type="term" value="F:alpha-L-fucosidase activity"/>
    <property type="evidence" value="ECO:0007669"/>
    <property type="project" value="InterPro"/>
</dbReference>
<evidence type="ECO:0000256" key="2">
    <source>
        <dbReference type="ARBA" id="ARBA00007951"/>
    </source>
</evidence>
<dbReference type="GO" id="GO:0016139">
    <property type="term" value="P:glycoside catabolic process"/>
    <property type="evidence" value="ECO:0007669"/>
    <property type="project" value="TreeGrafter"/>
</dbReference>
<dbReference type="InterPro" id="IPR013780">
    <property type="entry name" value="Glyco_hydro_b"/>
</dbReference>
<keyword evidence="5" id="KW-0378">Hydrolase</keyword>
<evidence type="ECO:0000256" key="5">
    <source>
        <dbReference type="ARBA" id="ARBA00022801"/>
    </source>
</evidence>
<protein>
    <recommendedName>
        <fullName evidence="3">alpha-L-fucosidase</fullName>
        <ecNumber evidence="3">3.2.1.51</ecNumber>
    </recommendedName>
</protein>
<sequence length="504" mass="57165">MKSLLRPLLRAVALLSFLGSTRAETAPFTPEWESLQRYECPEWFRDAKFGIWSHWGPQAVPGQGDWYARKMYIEGEKAYEWHVAHYGHPSVFGYKDIIPLWKAEKFDPDALMARYVKAGAKYFVSMGVHHDNFDLWNSKHHRWNAVQMGPKKDIVGLWAAAARKHGLRFGVSEHLERSYNWFNTNKGADQSGPKAGVPYDGNDPRFVDLYHPPHDDTGFQYPKNAPEWWMQQWQRRMVDLLDSYEPDLFYTDGGVPFGRYGRELMAHYYNVGLRLHDGRQEVVYTVKRRTGGTHGEFVDGTAVENLERGTMTEIATEPWQCDTTVADWFPSPSYRYKTAAEVIHLLCDVVSKNGNLLLNFTQYADGTLEPKASEILDELAAWMPVNSEAIFGTRPWRVFGEGPGQVAGGHFNEKNTHFDARDIRYTRKGDTLYAILLGWPGAKAEITLTALAPAQWSGQVQTVTLLGQDGALAMKQTSAGLQVTLPAQAPTRHAVVLRIQARNL</sequence>
<dbReference type="Pfam" id="PF01120">
    <property type="entry name" value="Alpha_L_fucos"/>
    <property type="match status" value="1"/>
</dbReference>
<keyword evidence="11" id="KW-1185">Reference proteome</keyword>
<feature type="chain" id="PRO_5020202818" description="alpha-L-fucosidase" evidence="7">
    <location>
        <begin position="26"/>
        <end position="504"/>
    </location>
</feature>
<name>A0A4Q1CA13_9BACT</name>
<gene>
    <name evidence="10" type="ORF">ESB00_08440</name>
</gene>
<proteinExistence type="inferred from homology"/>
<comment type="caution">
    <text evidence="10">The sequence shown here is derived from an EMBL/GenBank/DDBJ whole genome shotgun (WGS) entry which is preliminary data.</text>
</comment>
<reference evidence="10 11" key="1">
    <citation type="submission" date="2019-01" db="EMBL/GenBank/DDBJ databases">
        <title>Lacunisphaera sp. strain TWA-58.</title>
        <authorList>
            <person name="Chen W.-M."/>
        </authorList>
    </citation>
    <scope>NUCLEOTIDE SEQUENCE [LARGE SCALE GENOMIC DNA]</scope>
    <source>
        <strain evidence="10 11">TWA-58</strain>
    </source>
</reference>
<dbReference type="OrthoDB" id="107551at2"/>
<evidence type="ECO:0000256" key="1">
    <source>
        <dbReference type="ARBA" id="ARBA00004071"/>
    </source>
</evidence>
<dbReference type="Proteomes" id="UP000290218">
    <property type="component" value="Unassembled WGS sequence"/>
</dbReference>
<comment type="similarity">
    <text evidence="2">Belongs to the glycosyl hydrolase 29 family.</text>
</comment>
<accession>A0A4Q1CA13</accession>
<dbReference type="InterPro" id="IPR017853">
    <property type="entry name" value="GH"/>
</dbReference>
<dbReference type="InterPro" id="IPR000933">
    <property type="entry name" value="Glyco_hydro_29"/>
</dbReference>
<dbReference type="InterPro" id="IPR057739">
    <property type="entry name" value="Glyco_hydro_29_N"/>
</dbReference>